<name>A0ABR4D282_9HELO</name>
<dbReference type="Gene3D" id="6.10.140.2220">
    <property type="match status" value="1"/>
</dbReference>
<dbReference type="Gene3D" id="1.10.220.160">
    <property type="match status" value="1"/>
</dbReference>
<dbReference type="InterPro" id="IPR050869">
    <property type="entry name" value="H3K4_H4K5_MeTrfase"/>
</dbReference>
<dbReference type="PANTHER" id="PTHR12197">
    <property type="entry name" value="HISTONE-LYSINE N-METHYLTRANSFERASE SMYD"/>
    <property type="match status" value="1"/>
</dbReference>
<dbReference type="PANTHER" id="PTHR12197:SF251">
    <property type="entry name" value="EG:BACR7C10.4 PROTEIN"/>
    <property type="match status" value="1"/>
</dbReference>
<evidence type="ECO:0000313" key="1">
    <source>
        <dbReference type="EMBL" id="KAL2075876.1"/>
    </source>
</evidence>
<gene>
    <name evidence="1" type="ORF">VTL71DRAFT_819</name>
</gene>
<dbReference type="InterPro" id="IPR046341">
    <property type="entry name" value="SET_dom_sf"/>
</dbReference>
<proteinExistence type="predicted"/>
<keyword evidence="2" id="KW-1185">Reference proteome</keyword>
<comment type="caution">
    <text evidence="1">The sequence shown here is derived from an EMBL/GenBank/DDBJ whole genome shotgun (WGS) entry which is preliminary data.</text>
</comment>
<reference evidence="1 2" key="1">
    <citation type="journal article" date="2024" name="Commun. Biol.">
        <title>Comparative genomic analysis of thermophilic fungi reveals convergent evolutionary adaptations and gene losses.</title>
        <authorList>
            <person name="Steindorff A.S."/>
            <person name="Aguilar-Pontes M.V."/>
            <person name="Robinson A.J."/>
            <person name="Andreopoulos B."/>
            <person name="LaButti K."/>
            <person name="Kuo A."/>
            <person name="Mondo S."/>
            <person name="Riley R."/>
            <person name="Otillar R."/>
            <person name="Haridas S."/>
            <person name="Lipzen A."/>
            <person name="Grimwood J."/>
            <person name="Schmutz J."/>
            <person name="Clum A."/>
            <person name="Reid I.D."/>
            <person name="Moisan M.C."/>
            <person name="Butler G."/>
            <person name="Nguyen T.T.M."/>
            <person name="Dewar K."/>
            <person name="Conant G."/>
            <person name="Drula E."/>
            <person name="Henrissat B."/>
            <person name="Hansel C."/>
            <person name="Singer S."/>
            <person name="Hutchinson M.I."/>
            <person name="de Vries R.P."/>
            <person name="Natvig D.O."/>
            <person name="Powell A.J."/>
            <person name="Tsang A."/>
            <person name="Grigoriev I.V."/>
        </authorList>
    </citation>
    <scope>NUCLEOTIDE SEQUENCE [LARGE SCALE GENOMIC DNA]</scope>
    <source>
        <strain evidence="1 2">CBS 494.80</strain>
    </source>
</reference>
<dbReference type="Proteomes" id="UP001595075">
    <property type="component" value="Unassembled WGS sequence"/>
</dbReference>
<protein>
    <submittedName>
        <fullName evidence="1">Uncharacterized protein</fullName>
    </submittedName>
</protein>
<dbReference type="Gene3D" id="2.170.270.10">
    <property type="entry name" value="SET domain"/>
    <property type="match status" value="1"/>
</dbReference>
<dbReference type="EMBL" id="JAZHXI010000001">
    <property type="protein sequence ID" value="KAL2075876.1"/>
    <property type="molecule type" value="Genomic_DNA"/>
</dbReference>
<organism evidence="1 2">
    <name type="scientific">Oculimacula yallundae</name>
    <dbReference type="NCBI Taxonomy" id="86028"/>
    <lineage>
        <taxon>Eukaryota</taxon>
        <taxon>Fungi</taxon>
        <taxon>Dikarya</taxon>
        <taxon>Ascomycota</taxon>
        <taxon>Pezizomycotina</taxon>
        <taxon>Leotiomycetes</taxon>
        <taxon>Helotiales</taxon>
        <taxon>Ploettnerulaceae</taxon>
        <taxon>Oculimacula</taxon>
    </lineage>
</organism>
<sequence length="542" mass="60573">MAPSPPDGIGLGGLETLFSTVIVQDEDHSITVTPSHRNPAVPSRIQCAVGLEIRSSHAGKTLHVNEAVKKGGLIFASKPRLNIVDDDDAMKCTCDNCLVTKRRGFSTRYRATSAETATSGGDSDIKFLAFGRCKTVHYCSKVLYTTLLEAWNHHHKFECKTFHRITEDGGEAILRTKGTRLIIRLLESRASGKISESEWNEVLALPTNRESRMAESSFAIMPPYIAKIAKAFASTDCSDEEIVELFCMMHNKQCVIHAPLMRGHRCLDVAVHATIRIGTCLEPFMAYTAHDCVASTMTVHEEGEIRIELRAILLLVKKSLKPKDLRFGIISRGDLRDHVKALLTLDEGMSPQHLGDVARGIKNMRDAGLKWGAEPMRRLHQQLLRGNLIKSDDAECIKIALKIRYQIEPAQYPPPSMKSRIDTLCVLQSFLYFPPAEHPESASFPKELKPLAMRVFLHLRHMLARDVAQCFGENSMVARFEKKIAEDETAALNISVRKIVGDDQFSFPALDDSDLVRSRFVLDMNELLVWAGLEDLEAKDTL</sequence>
<accession>A0ABR4D282</accession>
<evidence type="ECO:0000313" key="2">
    <source>
        <dbReference type="Proteomes" id="UP001595075"/>
    </source>
</evidence>